<evidence type="ECO:0000313" key="10">
    <source>
        <dbReference type="RefSeq" id="XP_033464530.1"/>
    </source>
</evidence>
<evidence type="ECO:0000256" key="3">
    <source>
        <dbReference type="ARBA" id="ARBA00008057"/>
    </source>
</evidence>
<dbReference type="GO" id="GO:0005634">
    <property type="term" value="C:nucleus"/>
    <property type="evidence" value="ECO:0007669"/>
    <property type="project" value="UniProtKB-SubCell"/>
</dbReference>
<evidence type="ECO:0000256" key="1">
    <source>
        <dbReference type="ARBA" id="ARBA00002212"/>
    </source>
</evidence>
<comment type="similarity">
    <text evidence="3">Belongs to the CHZ1 family.</text>
</comment>
<feature type="compositionally biased region" description="Acidic residues" evidence="7">
    <location>
        <begin position="33"/>
        <end position="63"/>
    </location>
</feature>
<dbReference type="OrthoDB" id="3946091at2759"/>
<reference evidence="10" key="2">
    <citation type="submission" date="2020-04" db="EMBL/GenBank/DDBJ databases">
        <authorList>
            <consortium name="NCBI Genome Project"/>
        </authorList>
    </citation>
    <scope>NUCLEOTIDE SEQUENCE</scope>
    <source>
        <strain evidence="10">CBS 342.82</strain>
    </source>
</reference>
<feature type="compositionally biased region" description="Basic and acidic residues" evidence="7">
    <location>
        <begin position="16"/>
        <end position="26"/>
    </location>
</feature>
<accession>A0A6J3MIG4</accession>
<keyword evidence="5" id="KW-0539">Nucleus</keyword>
<evidence type="ECO:0000259" key="8">
    <source>
        <dbReference type="SMART" id="SM01082"/>
    </source>
</evidence>
<feature type="domain" description="Histone chaperone" evidence="8">
    <location>
        <begin position="52"/>
        <end position="87"/>
    </location>
</feature>
<reference evidence="10" key="1">
    <citation type="submission" date="2020-01" db="EMBL/GenBank/DDBJ databases">
        <authorList>
            <consortium name="DOE Joint Genome Institute"/>
            <person name="Haridas S."/>
            <person name="Albert R."/>
            <person name="Binder M."/>
            <person name="Bloem J."/>
            <person name="Labutti K."/>
            <person name="Salamov A."/>
            <person name="Andreopoulos B."/>
            <person name="Baker S.E."/>
            <person name="Barry K."/>
            <person name="Bills G."/>
            <person name="Bluhm B.H."/>
            <person name="Cannon C."/>
            <person name="Castanera R."/>
            <person name="Culley D.E."/>
            <person name="Daum C."/>
            <person name="Ezra D."/>
            <person name="Gonzalez J.B."/>
            <person name="Henrissat B."/>
            <person name="Kuo A."/>
            <person name="Liang C."/>
            <person name="Lipzen A."/>
            <person name="Lutzoni F."/>
            <person name="Magnuson J."/>
            <person name="Mondo S."/>
            <person name="Nolan M."/>
            <person name="Ohm R."/>
            <person name="Pangilinan J."/>
            <person name="Park H.-J."/>
            <person name="Ramirez L."/>
            <person name="Alfaro M."/>
            <person name="Sun H."/>
            <person name="Tritt A."/>
            <person name="Yoshinaga Y."/>
            <person name="Zwiers L.-H."/>
            <person name="Turgeon B.G."/>
            <person name="Goodwin S.B."/>
            <person name="Spatafora J.W."/>
            <person name="Crous P.W."/>
            <person name="Grigoriev I.V."/>
        </authorList>
    </citation>
    <scope>NUCLEOTIDE SEQUENCE</scope>
    <source>
        <strain evidence="10">CBS 342.82</strain>
    </source>
</reference>
<keyword evidence="4" id="KW-0143">Chaperone</keyword>
<dbReference type="RefSeq" id="XP_033464530.1">
    <property type="nucleotide sequence ID" value="XM_033603722.1"/>
</dbReference>
<gene>
    <name evidence="10" type="ORF">K489DRAFT_375596</name>
</gene>
<evidence type="ECO:0000256" key="7">
    <source>
        <dbReference type="SAM" id="MobiDB-lite"/>
    </source>
</evidence>
<organism evidence="10">
    <name type="scientific">Dissoconium aciculare CBS 342.82</name>
    <dbReference type="NCBI Taxonomy" id="1314786"/>
    <lineage>
        <taxon>Eukaryota</taxon>
        <taxon>Fungi</taxon>
        <taxon>Dikarya</taxon>
        <taxon>Ascomycota</taxon>
        <taxon>Pezizomycotina</taxon>
        <taxon>Dothideomycetes</taxon>
        <taxon>Dothideomycetidae</taxon>
        <taxon>Mycosphaerellales</taxon>
        <taxon>Dissoconiaceae</taxon>
        <taxon>Dissoconium</taxon>
    </lineage>
</organism>
<comment type="subunit">
    <text evidence="6">Forms a heterotrimer with H2A.Z-H2B, stabilizing the association of the histone dimer. Also, with a lower affinity, forms a heterotrimer with H2A-H2B.</text>
</comment>
<dbReference type="Pfam" id="PF09649">
    <property type="entry name" value="CHZ"/>
    <property type="match status" value="1"/>
</dbReference>
<evidence type="ECO:0000313" key="9">
    <source>
        <dbReference type="Proteomes" id="UP000504637"/>
    </source>
</evidence>
<dbReference type="InterPro" id="IPR019098">
    <property type="entry name" value="Histone_chaperone_domain_CHZ"/>
</dbReference>
<reference evidence="10" key="3">
    <citation type="submission" date="2025-08" db="UniProtKB">
        <authorList>
            <consortium name="RefSeq"/>
        </authorList>
    </citation>
    <scope>IDENTIFICATION</scope>
    <source>
        <strain evidence="10">CBS 342.82</strain>
    </source>
</reference>
<dbReference type="Proteomes" id="UP000504637">
    <property type="component" value="Unplaced"/>
</dbReference>
<comment type="function">
    <text evidence="1">Forms a chaperone-bound H2A.Z-H2B complex that acts as a source for SWR1 complex-dependent H2A to H2A.Z histone replacement in chromatin.</text>
</comment>
<name>A0A6J3MIG4_9PEZI</name>
<comment type="subcellular location">
    <subcellularLocation>
        <location evidence="2">Nucleus</location>
    </subcellularLocation>
</comment>
<evidence type="ECO:0000256" key="2">
    <source>
        <dbReference type="ARBA" id="ARBA00004123"/>
    </source>
</evidence>
<protein>
    <recommendedName>
        <fullName evidence="8">Histone chaperone domain-containing protein</fullName>
    </recommendedName>
</protein>
<sequence>MSDAVQDPNASGAAEQSEKGKGRAVDQHPGQQSEDDEEEDDEEEEGEGEPEEADEDNMEEIDTDNIIGSRTRGKNIDYAEAAKQLEGADDEDDEDDEDFQDEEMSED</sequence>
<feature type="region of interest" description="Disordered" evidence="7">
    <location>
        <begin position="1"/>
        <end position="107"/>
    </location>
</feature>
<feature type="compositionally biased region" description="Acidic residues" evidence="7">
    <location>
        <begin position="87"/>
        <end position="107"/>
    </location>
</feature>
<evidence type="ECO:0000256" key="5">
    <source>
        <dbReference type="ARBA" id="ARBA00023242"/>
    </source>
</evidence>
<evidence type="ECO:0000256" key="6">
    <source>
        <dbReference type="ARBA" id="ARBA00025877"/>
    </source>
</evidence>
<dbReference type="GeneID" id="54361522"/>
<evidence type="ECO:0000256" key="4">
    <source>
        <dbReference type="ARBA" id="ARBA00023186"/>
    </source>
</evidence>
<dbReference type="AlphaFoldDB" id="A0A6J3MIG4"/>
<keyword evidence="9" id="KW-1185">Reference proteome</keyword>
<dbReference type="SMART" id="SM01082">
    <property type="entry name" value="CHZ"/>
    <property type="match status" value="1"/>
</dbReference>
<proteinExistence type="inferred from homology"/>